<proteinExistence type="predicted"/>
<sequence>MDLLRRFSDAVMSPPPPGSPSGKARASSFSNFDVDQHTAVSPTDIDPTHMFDELDLNAPAGAAVLANQNFKESNLGKVSNKLIKKRIKLKNFRKDVKRSRRRRRSHIKGKKIDGKHEQ</sequence>
<evidence type="ECO:0000313" key="3">
    <source>
        <dbReference type="Proteomes" id="UP001165060"/>
    </source>
</evidence>
<accession>A0ABQ6MN40</accession>
<reference evidence="2 3" key="1">
    <citation type="journal article" date="2023" name="Commun. Biol.">
        <title>Genome analysis of Parmales, the sister group of diatoms, reveals the evolutionary specialization of diatoms from phago-mixotrophs to photoautotrophs.</title>
        <authorList>
            <person name="Ban H."/>
            <person name="Sato S."/>
            <person name="Yoshikawa S."/>
            <person name="Yamada K."/>
            <person name="Nakamura Y."/>
            <person name="Ichinomiya M."/>
            <person name="Sato N."/>
            <person name="Blanc-Mathieu R."/>
            <person name="Endo H."/>
            <person name="Kuwata A."/>
            <person name="Ogata H."/>
        </authorList>
    </citation>
    <scope>NUCLEOTIDE SEQUENCE [LARGE SCALE GENOMIC DNA]</scope>
</reference>
<name>A0ABQ6MN40_9STRA</name>
<dbReference type="EMBL" id="BRYB01004345">
    <property type="protein sequence ID" value="GMI29584.1"/>
    <property type="molecule type" value="Genomic_DNA"/>
</dbReference>
<feature type="non-terminal residue" evidence="2">
    <location>
        <position position="118"/>
    </location>
</feature>
<evidence type="ECO:0000256" key="1">
    <source>
        <dbReference type="SAM" id="MobiDB-lite"/>
    </source>
</evidence>
<protein>
    <recommendedName>
        <fullName evidence="4">Mitochondrial mRNA-processing protein COX24 C-terminal domain-containing protein</fullName>
    </recommendedName>
</protein>
<feature type="region of interest" description="Disordered" evidence="1">
    <location>
        <begin position="91"/>
        <end position="118"/>
    </location>
</feature>
<keyword evidence="3" id="KW-1185">Reference proteome</keyword>
<feature type="region of interest" description="Disordered" evidence="1">
    <location>
        <begin position="1"/>
        <end position="28"/>
    </location>
</feature>
<organism evidence="2 3">
    <name type="scientific">Tetraparma gracilis</name>
    <dbReference type="NCBI Taxonomy" id="2962635"/>
    <lineage>
        <taxon>Eukaryota</taxon>
        <taxon>Sar</taxon>
        <taxon>Stramenopiles</taxon>
        <taxon>Ochrophyta</taxon>
        <taxon>Bolidophyceae</taxon>
        <taxon>Parmales</taxon>
        <taxon>Triparmaceae</taxon>
        <taxon>Tetraparma</taxon>
    </lineage>
</organism>
<gene>
    <name evidence="2" type="ORF">TeGR_g3436</name>
</gene>
<evidence type="ECO:0008006" key="4">
    <source>
        <dbReference type="Google" id="ProtNLM"/>
    </source>
</evidence>
<dbReference type="Proteomes" id="UP001165060">
    <property type="component" value="Unassembled WGS sequence"/>
</dbReference>
<feature type="compositionally biased region" description="Basic residues" evidence="1">
    <location>
        <begin position="91"/>
        <end position="109"/>
    </location>
</feature>
<evidence type="ECO:0000313" key="2">
    <source>
        <dbReference type="EMBL" id="GMI29584.1"/>
    </source>
</evidence>
<comment type="caution">
    <text evidence="2">The sequence shown here is derived from an EMBL/GenBank/DDBJ whole genome shotgun (WGS) entry which is preliminary data.</text>
</comment>